<organism evidence="2 3">
    <name type="scientific">Halobium salinum</name>
    <dbReference type="NCBI Taxonomy" id="1364940"/>
    <lineage>
        <taxon>Archaea</taxon>
        <taxon>Methanobacteriati</taxon>
        <taxon>Methanobacteriota</taxon>
        <taxon>Stenosarchaea group</taxon>
        <taxon>Halobacteria</taxon>
        <taxon>Halobacteriales</taxon>
        <taxon>Haloferacaceae</taxon>
        <taxon>Halobium</taxon>
    </lineage>
</organism>
<reference evidence="2 3" key="1">
    <citation type="journal article" date="2019" name="Int. J. Syst. Evol. Microbiol.">
        <title>The Global Catalogue of Microorganisms (GCM) 10K type strain sequencing project: providing services to taxonomists for standard genome sequencing and annotation.</title>
        <authorList>
            <consortium name="The Broad Institute Genomics Platform"/>
            <consortium name="The Broad Institute Genome Sequencing Center for Infectious Disease"/>
            <person name="Wu L."/>
            <person name="Ma J."/>
        </authorList>
    </citation>
    <scope>NUCLEOTIDE SEQUENCE [LARGE SCALE GENOMIC DNA]</scope>
    <source>
        <strain evidence="2 3">CGMCC 1.12553</strain>
    </source>
</reference>
<proteinExistence type="predicted"/>
<gene>
    <name evidence="2" type="ORF">ACFO0N_04815</name>
</gene>
<keyword evidence="1" id="KW-0472">Membrane</keyword>
<dbReference type="EMBL" id="JBHSDS010000003">
    <property type="protein sequence ID" value="MFC4357270.1"/>
    <property type="molecule type" value="Genomic_DNA"/>
</dbReference>
<keyword evidence="1" id="KW-1133">Transmembrane helix</keyword>
<evidence type="ECO:0000313" key="3">
    <source>
        <dbReference type="Proteomes" id="UP001595921"/>
    </source>
</evidence>
<name>A0ABD5P8T3_9EURY</name>
<evidence type="ECO:0000313" key="2">
    <source>
        <dbReference type="EMBL" id="MFC4357270.1"/>
    </source>
</evidence>
<protein>
    <submittedName>
        <fullName evidence="2">Uncharacterized protein</fullName>
    </submittedName>
</protein>
<keyword evidence="3" id="KW-1185">Reference proteome</keyword>
<dbReference type="RefSeq" id="WP_267622427.1">
    <property type="nucleotide sequence ID" value="NZ_JAODIW010000006.1"/>
</dbReference>
<feature type="transmembrane region" description="Helical" evidence="1">
    <location>
        <begin position="37"/>
        <end position="56"/>
    </location>
</feature>
<dbReference type="AlphaFoldDB" id="A0ABD5P8T3"/>
<accession>A0ABD5P8T3</accession>
<dbReference type="Proteomes" id="UP001595921">
    <property type="component" value="Unassembled WGS sequence"/>
</dbReference>
<sequence>MRGVRLMLFGVAVVLVSGFYLVSAVVAGRTGGPAQTPITWGLFLGLVICLLGVFVGDGSGKSSE</sequence>
<evidence type="ECO:0000256" key="1">
    <source>
        <dbReference type="SAM" id="Phobius"/>
    </source>
</evidence>
<keyword evidence="1" id="KW-0812">Transmembrane</keyword>
<comment type="caution">
    <text evidence="2">The sequence shown here is derived from an EMBL/GenBank/DDBJ whole genome shotgun (WGS) entry which is preliminary data.</text>
</comment>